<dbReference type="SUPFAM" id="SSF51395">
    <property type="entry name" value="FMN-linked oxidoreductases"/>
    <property type="match status" value="1"/>
</dbReference>
<organism evidence="5 6">
    <name type="scientific">Seinonella peptonophila</name>
    <dbReference type="NCBI Taxonomy" id="112248"/>
    <lineage>
        <taxon>Bacteria</taxon>
        <taxon>Bacillati</taxon>
        <taxon>Bacillota</taxon>
        <taxon>Bacilli</taxon>
        <taxon>Bacillales</taxon>
        <taxon>Thermoactinomycetaceae</taxon>
        <taxon>Seinonella</taxon>
    </lineage>
</organism>
<evidence type="ECO:0000313" key="5">
    <source>
        <dbReference type="EMBL" id="SHE42226.1"/>
    </source>
</evidence>
<dbReference type="GO" id="GO:0015930">
    <property type="term" value="F:glutamate synthase activity"/>
    <property type="evidence" value="ECO:0007669"/>
    <property type="project" value="InterPro"/>
</dbReference>
<evidence type="ECO:0000259" key="4">
    <source>
        <dbReference type="Pfam" id="PF01645"/>
    </source>
</evidence>
<evidence type="ECO:0000313" key="6">
    <source>
        <dbReference type="Proteomes" id="UP000184476"/>
    </source>
</evidence>
<protein>
    <submittedName>
        <fullName evidence="5">Glutamate synthase (Ferredoxin)</fullName>
    </submittedName>
</protein>
<feature type="domain" description="Glutamate synthase" evidence="4">
    <location>
        <begin position="131"/>
        <end position="496"/>
    </location>
</feature>
<dbReference type="STRING" id="112248.SAMN05444392_101412"/>
<sequence>MTLVDYMITLLFAILIVAFIVMVSILIGLYLFDRFQPTHSILRNFPLLGRMRYYLENMGPELRQYFYNNDREGRPFSRDDYDHIVKSAKYQRNVIGFGSKRDFRKSGYYVRNAMFPRQMEELRMDRETQVKTKKYILRKELLFAQRDERLIDDSTQAYLLSEEDTKIVGEKTKNPWKVRSLIGMSAMSFGALGSHAITALSEGLHLAKGTWMNTGEGGLSPYHLQGGADIIMQIGPGLFGVRTPEGEFNWEELKKKSQIPQIKAFELKLAQGAKLRGGHVDAEKVTPEIAKIRLVKPYHSIDSPNRFQQFHDLPSLFAFVEQIRAVVEKPVGIKIVIGSYEEAEELAHYIKQTGQSPDFITIDGGEGGTGATYQELADAVGLPIHSALPLLDAALRAAGVRETVKIFASGKLFTPDRIAVALAMGADFVNIARGLMISVGCIQALKCHSNACPVGVATTDPNLQRALVIDEKKYRVVNYMVTLREGLFRLAAAVGIDSPTEFQRKHITYKDDKGVVYGLDEIYQAMVHPTLPESAQFHKKIRVMRREKVKS</sequence>
<dbReference type="Pfam" id="PF01645">
    <property type="entry name" value="Glu_synthase"/>
    <property type="match status" value="1"/>
</dbReference>
<keyword evidence="3" id="KW-0812">Transmembrane</keyword>
<dbReference type="PIRSF" id="PIRSF500060">
    <property type="entry name" value="UCP500060"/>
    <property type="match status" value="1"/>
</dbReference>
<evidence type="ECO:0000256" key="1">
    <source>
        <dbReference type="ARBA" id="ARBA00009716"/>
    </source>
</evidence>
<dbReference type="PANTHER" id="PTHR43819">
    <property type="entry name" value="ARCHAEAL-TYPE GLUTAMATE SYNTHASE [NADPH]"/>
    <property type="match status" value="1"/>
</dbReference>
<keyword evidence="3" id="KW-1133">Transmembrane helix</keyword>
<feature type="transmembrane region" description="Helical" evidence="3">
    <location>
        <begin position="6"/>
        <end position="32"/>
    </location>
</feature>
<gene>
    <name evidence="5" type="ORF">SAMN05444392_101412</name>
</gene>
<dbReference type="InterPro" id="IPR013785">
    <property type="entry name" value="Aldolase_TIM"/>
</dbReference>
<dbReference type="InterPro" id="IPR027283">
    <property type="entry name" value="YerD"/>
</dbReference>
<keyword evidence="6" id="KW-1185">Reference proteome</keyword>
<name>A0A1M4TCN2_9BACL</name>
<dbReference type="Gene3D" id="3.20.20.70">
    <property type="entry name" value="Aldolase class I"/>
    <property type="match status" value="1"/>
</dbReference>
<dbReference type="InterPro" id="IPR024188">
    <property type="entry name" value="GltB"/>
</dbReference>
<reference evidence="5 6" key="1">
    <citation type="submission" date="2016-11" db="EMBL/GenBank/DDBJ databases">
        <authorList>
            <person name="Jaros S."/>
            <person name="Januszkiewicz K."/>
            <person name="Wedrychowicz H."/>
        </authorList>
    </citation>
    <scope>NUCLEOTIDE SEQUENCE [LARGE SCALE GENOMIC DNA]</scope>
    <source>
        <strain evidence="5 6">DSM 44666</strain>
    </source>
</reference>
<comment type="similarity">
    <text evidence="1 2">Belongs to the glutamate synthase family.</text>
</comment>
<accession>A0A1M4TCN2</accession>
<dbReference type="GO" id="GO:0006537">
    <property type="term" value="P:glutamate biosynthetic process"/>
    <property type="evidence" value="ECO:0007669"/>
    <property type="project" value="InterPro"/>
</dbReference>
<dbReference type="EMBL" id="FQVL01000001">
    <property type="protein sequence ID" value="SHE42226.1"/>
    <property type="molecule type" value="Genomic_DNA"/>
</dbReference>
<dbReference type="AlphaFoldDB" id="A0A1M4TCN2"/>
<dbReference type="OrthoDB" id="9758182at2"/>
<dbReference type="Proteomes" id="UP000184476">
    <property type="component" value="Unassembled WGS sequence"/>
</dbReference>
<dbReference type="PIRSF" id="PIRSF006429">
    <property type="entry name" value="GOGAT_lg_2"/>
    <property type="match status" value="1"/>
</dbReference>
<keyword evidence="3" id="KW-0472">Membrane</keyword>
<evidence type="ECO:0000256" key="3">
    <source>
        <dbReference type="SAM" id="Phobius"/>
    </source>
</evidence>
<evidence type="ECO:0000256" key="2">
    <source>
        <dbReference type="PIRNR" id="PIRNR006429"/>
    </source>
</evidence>
<dbReference type="InterPro" id="IPR002932">
    <property type="entry name" value="Glu_synthdom"/>
</dbReference>
<dbReference type="PANTHER" id="PTHR43819:SF1">
    <property type="entry name" value="ARCHAEAL-TYPE GLUTAMATE SYNTHASE [NADPH]"/>
    <property type="match status" value="1"/>
</dbReference>
<proteinExistence type="inferred from homology"/>
<dbReference type="RefSeq" id="WP_073151185.1">
    <property type="nucleotide sequence ID" value="NZ_FQVL01000001.1"/>
</dbReference>
<dbReference type="CDD" id="cd02808">
    <property type="entry name" value="GltS_FMN"/>
    <property type="match status" value="1"/>
</dbReference>